<accession>A0AA43Z5K1</accession>
<dbReference type="CDD" id="cd06170">
    <property type="entry name" value="LuxR_C_like"/>
    <property type="match status" value="1"/>
</dbReference>
<dbReference type="EMBL" id="JAAPAP010000005">
    <property type="protein sequence ID" value="NHN77339.1"/>
    <property type="molecule type" value="Genomic_DNA"/>
</dbReference>
<dbReference type="PANTHER" id="PTHR44688">
    <property type="entry name" value="DNA-BINDING TRANSCRIPTIONAL ACTIVATOR DEVR_DOSR"/>
    <property type="match status" value="1"/>
</dbReference>
<dbReference type="AlphaFoldDB" id="A0AA43Z5K1"/>
<protein>
    <submittedName>
        <fullName evidence="5">Helix-turn-helix transcriptional regulator</fullName>
    </submittedName>
</protein>
<evidence type="ECO:0000313" key="6">
    <source>
        <dbReference type="Proteomes" id="UP000736384"/>
    </source>
</evidence>
<evidence type="ECO:0000256" key="1">
    <source>
        <dbReference type="ARBA" id="ARBA00023015"/>
    </source>
</evidence>
<evidence type="ECO:0000313" key="5">
    <source>
        <dbReference type="EMBL" id="NHN77339.1"/>
    </source>
</evidence>
<dbReference type="PROSITE" id="PS50043">
    <property type="entry name" value="HTH_LUXR_2"/>
    <property type="match status" value="1"/>
</dbReference>
<dbReference type="Pfam" id="PF00196">
    <property type="entry name" value="GerE"/>
    <property type="match status" value="1"/>
</dbReference>
<dbReference type="Proteomes" id="UP000736384">
    <property type="component" value="Unassembled WGS sequence"/>
</dbReference>
<keyword evidence="3" id="KW-0804">Transcription</keyword>
<dbReference type="InterPro" id="IPR000792">
    <property type="entry name" value="Tscrpt_reg_LuxR_C"/>
</dbReference>
<dbReference type="PROSITE" id="PS51257">
    <property type="entry name" value="PROKAR_LIPOPROTEIN"/>
    <property type="match status" value="1"/>
</dbReference>
<evidence type="ECO:0000256" key="3">
    <source>
        <dbReference type="ARBA" id="ARBA00023163"/>
    </source>
</evidence>
<keyword evidence="2" id="KW-0238">DNA-binding</keyword>
<dbReference type="GO" id="GO:0003677">
    <property type="term" value="F:DNA binding"/>
    <property type="evidence" value="ECO:0007669"/>
    <property type="project" value="UniProtKB-KW"/>
</dbReference>
<reference evidence="5" key="1">
    <citation type="submission" date="2020-03" db="EMBL/GenBank/DDBJ databases">
        <title>Genome assembly of Azotobacter chroococcum W5.</title>
        <authorList>
            <person name="Kannepalli A."/>
        </authorList>
    </citation>
    <scope>NUCLEOTIDE SEQUENCE</scope>
    <source>
        <strain evidence="5">W5</strain>
    </source>
</reference>
<feature type="domain" description="HTH luxR-type" evidence="4">
    <location>
        <begin position="124"/>
        <end position="185"/>
    </location>
</feature>
<proteinExistence type="predicted"/>
<gene>
    <name evidence="5" type="ORF">HA520_08550</name>
</gene>
<dbReference type="InterPro" id="IPR036388">
    <property type="entry name" value="WH-like_DNA-bd_sf"/>
</dbReference>
<evidence type="ECO:0000256" key="2">
    <source>
        <dbReference type="ARBA" id="ARBA00023125"/>
    </source>
</evidence>
<dbReference type="PANTHER" id="PTHR44688:SF16">
    <property type="entry name" value="DNA-BINDING TRANSCRIPTIONAL ACTIVATOR DEVR_DOSR"/>
    <property type="match status" value="1"/>
</dbReference>
<dbReference type="InterPro" id="IPR016032">
    <property type="entry name" value="Sig_transdc_resp-reg_C-effctor"/>
</dbReference>
<dbReference type="RefSeq" id="WP_165892346.1">
    <property type="nucleotide sequence ID" value="NZ_JAAPAP010000005.1"/>
</dbReference>
<keyword evidence="1" id="KW-0805">Transcription regulation</keyword>
<name>A0AA43Z5K1_9GAMM</name>
<dbReference type="SUPFAM" id="SSF46894">
    <property type="entry name" value="C-terminal effector domain of the bipartite response regulators"/>
    <property type="match status" value="1"/>
</dbReference>
<dbReference type="PRINTS" id="PR00038">
    <property type="entry name" value="HTHLUXR"/>
</dbReference>
<organism evidence="5 6">
    <name type="scientific">Azotobacter chroococcum</name>
    <dbReference type="NCBI Taxonomy" id="353"/>
    <lineage>
        <taxon>Bacteria</taxon>
        <taxon>Pseudomonadati</taxon>
        <taxon>Pseudomonadota</taxon>
        <taxon>Gammaproteobacteria</taxon>
        <taxon>Pseudomonadales</taxon>
        <taxon>Pseudomonadaceae</taxon>
        <taxon>Azotobacter</taxon>
    </lineage>
</organism>
<evidence type="ECO:0000259" key="4">
    <source>
        <dbReference type="PROSITE" id="PS50043"/>
    </source>
</evidence>
<comment type="caution">
    <text evidence="5">The sequence shown here is derived from an EMBL/GenBank/DDBJ whole genome shotgun (WGS) entry which is preliminary data.</text>
</comment>
<dbReference type="Gene3D" id="1.10.10.10">
    <property type="entry name" value="Winged helix-like DNA-binding domain superfamily/Winged helix DNA-binding domain"/>
    <property type="match status" value="1"/>
</dbReference>
<sequence length="194" mass="21487">MALRHRLIHGADNDRQAVAPLIKGLANHAFVAASCEQLSTQGVGVQAAGFGSQQLQLMGQTLILMLVDGVMPMHVSTRGAKGVRLVYADNEVAHFEYAGHRYSLIEASPQRADNKKEEFMDIRSLLTRRELQVVQLVCMGCLTKQVADRLHISEFTVRSYLKSVYAKFGVRSRGAMVCSYMKSFGQDLKDLGNQ</sequence>
<dbReference type="GO" id="GO:0006355">
    <property type="term" value="P:regulation of DNA-templated transcription"/>
    <property type="evidence" value="ECO:0007669"/>
    <property type="project" value="InterPro"/>
</dbReference>
<dbReference type="SMART" id="SM00421">
    <property type="entry name" value="HTH_LUXR"/>
    <property type="match status" value="1"/>
</dbReference>
<dbReference type="PROSITE" id="PS00622">
    <property type="entry name" value="HTH_LUXR_1"/>
    <property type="match status" value="1"/>
</dbReference>